<protein>
    <recommendedName>
        <fullName evidence="3">Phospholipase D-like domain-containing protein</fullName>
    </recommendedName>
</protein>
<dbReference type="NCBIfam" id="NF041068">
    <property type="entry name" value="DpdK"/>
    <property type="match status" value="1"/>
</dbReference>
<dbReference type="OrthoDB" id="8441577at2"/>
<dbReference type="EMBL" id="RXFT01000003">
    <property type="protein sequence ID" value="RUR67539.1"/>
    <property type="molecule type" value="Genomic_DNA"/>
</dbReference>
<reference evidence="1 2" key="1">
    <citation type="submission" date="2018-12" db="EMBL/GenBank/DDBJ databases">
        <title>The genome sequences of Variovorax guangxiensis DSM 27352.</title>
        <authorList>
            <person name="Gao J."/>
            <person name="Sun J."/>
        </authorList>
    </citation>
    <scope>NUCLEOTIDE SEQUENCE [LARGE SCALE GENOMIC DNA]</scope>
    <source>
        <strain evidence="1 2">DSM 27352</strain>
    </source>
</reference>
<organism evidence="1 2">
    <name type="scientific">Variovorax guangxiensis</name>
    <dbReference type="NCBI Taxonomy" id="1775474"/>
    <lineage>
        <taxon>Bacteria</taxon>
        <taxon>Pseudomonadati</taxon>
        <taxon>Pseudomonadota</taxon>
        <taxon>Betaproteobacteria</taxon>
        <taxon>Burkholderiales</taxon>
        <taxon>Comamonadaceae</taxon>
        <taxon>Variovorax</taxon>
    </lineage>
</organism>
<evidence type="ECO:0000313" key="2">
    <source>
        <dbReference type="Proteomes" id="UP000281118"/>
    </source>
</evidence>
<accession>A0A3S0ZDV8</accession>
<dbReference type="Proteomes" id="UP000281118">
    <property type="component" value="Unassembled WGS sequence"/>
</dbReference>
<dbReference type="RefSeq" id="WP_126021678.1">
    <property type="nucleotide sequence ID" value="NZ_RXFT01000003.1"/>
</dbReference>
<name>A0A3S0ZDV8_9BURK</name>
<evidence type="ECO:0000313" key="1">
    <source>
        <dbReference type="EMBL" id="RUR67539.1"/>
    </source>
</evidence>
<gene>
    <name evidence="1" type="ORF">EJP67_10780</name>
</gene>
<dbReference type="AlphaFoldDB" id="A0A3S0ZDV8"/>
<sequence>MMFDASQGSRRIFSNSGTSPSELAELIQWVVMADLLVRSDRVWLVAPSIDNAPMLDNRTGIFDALDPGWGRRQVRLIDVALRMASEGVQVVITAPPSEPHSAFFGELRAAARDHGLEQHLVAGTRHWISCSGILTRHGLIRGALNLSREGVRQLDDVVTFETAPDDLNRLREQFDANAPQDSRT</sequence>
<comment type="caution">
    <text evidence="1">The sequence shown here is derived from an EMBL/GenBank/DDBJ whole genome shotgun (WGS) entry which is preliminary data.</text>
</comment>
<proteinExistence type="predicted"/>
<evidence type="ECO:0008006" key="3">
    <source>
        <dbReference type="Google" id="ProtNLM"/>
    </source>
</evidence>